<reference evidence="3" key="1">
    <citation type="submission" date="2021-06" db="EMBL/GenBank/DDBJ databases">
        <authorList>
            <consortium name="DOE Joint Genome Institute"/>
            <person name="Mondo S.J."/>
            <person name="Amses K.R."/>
            <person name="Simmons D.R."/>
            <person name="Longcore J.E."/>
            <person name="Seto K."/>
            <person name="Alves G.H."/>
            <person name="Bonds A.E."/>
            <person name="Quandt C.A."/>
            <person name="Davis W.J."/>
            <person name="Chang Y."/>
            <person name="Letcher P.M."/>
            <person name="Powell M.J."/>
            <person name="Kuo A."/>
            <person name="Labutti K."/>
            <person name="Pangilinan J."/>
            <person name="Andreopoulos W."/>
            <person name="Tritt A."/>
            <person name="Riley R."/>
            <person name="Hundley H."/>
            <person name="Johnson J."/>
            <person name="Lipzen A."/>
            <person name="Barry K."/>
            <person name="Berbee M.L."/>
            <person name="Buchler N.E."/>
            <person name="Grigoriev I.V."/>
            <person name="Spatafora J.W."/>
            <person name="Stajich J.E."/>
            <person name="James T.Y."/>
        </authorList>
    </citation>
    <scope>NUCLEOTIDE SEQUENCE</scope>
    <source>
        <strain evidence="3">AG</strain>
    </source>
</reference>
<feature type="transmembrane region" description="Helical" evidence="2">
    <location>
        <begin position="337"/>
        <end position="360"/>
    </location>
</feature>
<dbReference type="GO" id="GO:0016020">
    <property type="term" value="C:membrane"/>
    <property type="evidence" value="ECO:0007669"/>
    <property type="project" value="InterPro"/>
</dbReference>
<dbReference type="PANTHER" id="PTHR21329">
    <property type="entry name" value="PHOSPHATIDYLINOSITOL N-ACETYLGLUCOSAMINYLTRANSFERASE SUBUNIT Q-RELATED"/>
    <property type="match status" value="1"/>
</dbReference>
<feature type="transmembrane region" description="Helical" evidence="2">
    <location>
        <begin position="618"/>
        <end position="642"/>
    </location>
</feature>
<feature type="compositionally biased region" description="Basic residues" evidence="1">
    <location>
        <begin position="713"/>
        <end position="723"/>
    </location>
</feature>
<dbReference type="Proteomes" id="UP001206595">
    <property type="component" value="Unassembled WGS sequence"/>
</dbReference>
<evidence type="ECO:0000313" key="3">
    <source>
        <dbReference type="EMBL" id="KAI8584314.1"/>
    </source>
</evidence>
<feature type="region of interest" description="Disordered" evidence="1">
    <location>
        <begin position="694"/>
        <end position="746"/>
    </location>
</feature>
<feature type="transmembrane region" description="Helical" evidence="2">
    <location>
        <begin position="304"/>
        <end position="325"/>
    </location>
</feature>
<keyword evidence="2" id="KW-0812">Transmembrane</keyword>
<keyword evidence="2" id="KW-1133">Transmembrane helix</keyword>
<sequence length="836" mass="95849">MPCCIETIERVKLSVLKLSIEYRFMHVIIGVLTSPLIENERAAFCYWNRYKDHRLMPDARYRTVKLLWPSHVCTSIVPRNGYLVGWSNSGRTICVATVCENLSISELSSYLSRCLPPVATDGDSKSSPSHPAPTVLGVLANSESNHLSYPKPGNEDFWLSIFLNSEMLPEIRSIYDKNEQSDRQTSVEIIFYDQPNPEYLQYLALDPLVLDLSAKATSRKLAYATDDIDTTSLSKSECGVIKNVKKIVEQSRIMASSNMDEDGLDVEDGNIRIALDQINSSFYLEKGIKQLTTAATEAQRTHTMILSAIMSFAQQIKAIFVYIFYPIFSLVQALRSFIIGPGMGLLFVVRFVIEIILYVLNLQLPKWILNGVALKDLSAAALQVDLRLQQLCFWPGQYMLIRKRRWANTAATRAQYISFYNSMWLIANDIIIGVTVGSFLINNSYEVSITLHDILNRYTVDPLQMMMDWLLRSPGGLKLNDELGKFLSELFSWLIRLWIVCIQNIRPTTPLILKVIGMSGIFGVSMIISLSSDLLAFMTLHVYWFYMVAARIFNWQFTILYSLFNLFRGKKRNVLRHRIDSCDYDLDQLLLGTSLFTLLMFLFPTVLSYYLTFASGRVGIIFSQAIMETLLAFFNHFPLFAIMLRIKDPGRLPGGLTFEVCQPDLFIKQRRFVRFLNRQRLNIAQAWKKQAMLQKPEAVPANEVQTPTPTKPTRGHRPKQRSVHFHDTPKSEVLRQNSTDSKRTSTNGILQKSMGCLQGSYIYVRNLPIPFGAIFFQYMLLWKRLSAHYFSTYVLTCLLYGEPIKPIPKLQYPMLPDNRPSLRDFWEILKSSFQDD</sequence>
<feature type="compositionally biased region" description="Polar residues" evidence="1">
    <location>
        <begin position="734"/>
        <end position="746"/>
    </location>
</feature>
<keyword evidence="4" id="KW-1185">Reference proteome</keyword>
<gene>
    <name evidence="3" type="ORF">K450DRAFT_219285</name>
</gene>
<organism evidence="3 4">
    <name type="scientific">Umbelopsis ramanniana AG</name>
    <dbReference type="NCBI Taxonomy" id="1314678"/>
    <lineage>
        <taxon>Eukaryota</taxon>
        <taxon>Fungi</taxon>
        <taxon>Fungi incertae sedis</taxon>
        <taxon>Mucoromycota</taxon>
        <taxon>Mucoromycotina</taxon>
        <taxon>Umbelopsidomycetes</taxon>
        <taxon>Umbelopsidales</taxon>
        <taxon>Umbelopsidaceae</taxon>
        <taxon>Umbelopsis</taxon>
    </lineage>
</organism>
<proteinExistence type="predicted"/>
<dbReference type="AlphaFoldDB" id="A0AAD5EJA4"/>
<dbReference type="PANTHER" id="PTHR21329:SF3">
    <property type="entry name" value="PHOSPHATIDYLINOSITOL N-ACETYLGLUCOSAMINYLTRANSFERASE SUBUNIT Q"/>
    <property type="match status" value="1"/>
</dbReference>
<dbReference type="GO" id="GO:0005783">
    <property type="term" value="C:endoplasmic reticulum"/>
    <property type="evidence" value="ECO:0007669"/>
    <property type="project" value="TreeGrafter"/>
</dbReference>
<keyword evidence="2" id="KW-0472">Membrane</keyword>
<evidence type="ECO:0000313" key="4">
    <source>
        <dbReference type="Proteomes" id="UP001206595"/>
    </source>
</evidence>
<protein>
    <submittedName>
        <fullName evidence="3">Uncharacterized protein</fullName>
    </submittedName>
</protein>
<feature type="transmembrane region" description="Helical" evidence="2">
    <location>
        <begin position="762"/>
        <end position="781"/>
    </location>
</feature>
<feature type="compositionally biased region" description="Basic and acidic residues" evidence="1">
    <location>
        <begin position="724"/>
        <end position="733"/>
    </location>
</feature>
<dbReference type="RefSeq" id="XP_051449318.1">
    <property type="nucleotide sequence ID" value="XM_051585335.1"/>
</dbReference>
<dbReference type="GO" id="GO:0006506">
    <property type="term" value="P:GPI anchor biosynthetic process"/>
    <property type="evidence" value="ECO:0007669"/>
    <property type="project" value="InterPro"/>
</dbReference>
<evidence type="ECO:0000256" key="2">
    <source>
        <dbReference type="SAM" id="Phobius"/>
    </source>
</evidence>
<dbReference type="EMBL" id="MU620893">
    <property type="protein sequence ID" value="KAI8584314.1"/>
    <property type="molecule type" value="Genomic_DNA"/>
</dbReference>
<comment type="caution">
    <text evidence="3">The sequence shown here is derived from an EMBL/GenBank/DDBJ whole genome shotgun (WGS) entry which is preliminary data.</text>
</comment>
<feature type="transmembrane region" description="Helical" evidence="2">
    <location>
        <begin position="511"/>
        <end position="531"/>
    </location>
</feature>
<evidence type="ECO:0000256" key="1">
    <source>
        <dbReference type="SAM" id="MobiDB-lite"/>
    </source>
</evidence>
<dbReference type="Pfam" id="PF05024">
    <property type="entry name" value="Gpi1"/>
    <property type="match status" value="1"/>
</dbReference>
<dbReference type="InterPro" id="IPR007720">
    <property type="entry name" value="PigQ/GPI1"/>
</dbReference>
<accession>A0AAD5EJA4</accession>
<feature type="transmembrane region" description="Helical" evidence="2">
    <location>
        <begin position="588"/>
        <end position="612"/>
    </location>
</feature>
<feature type="transmembrane region" description="Helical" evidence="2">
    <location>
        <begin position="543"/>
        <end position="567"/>
    </location>
</feature>
<dbReference type="GeneID" id="75910683"/>
<reference evidence="3" key="2">
    <citation type="journal article" date="2022" name="Proc. Natl. Acad. Sci. U.S.A.">
        <title>Diploid-dominant life cycles characterize the early evolution of Fungi.</title>
        <authorList>
            <person name="Amses K.R."/>
            <person name="Simmons D.R."/>
            <person name="Longcore J.E."/>
            <person name="Mondo S.J."/>
            <person name="Seto K."/>
            <person name="Jeronimo G.H."/>
            <person name="Bonds A.E."/>
            <person name="Quandt C.A."/>
            <person name="Davis W.J."/>
            <person name="Chang Y."/>
            <person name="Federici B.A."/>
            <person name="Kuo A."/>
            <person name="LaButti K."/>
            <person name="Pangilinan J."/>
            <person name="Andreopoulos W."/>
            <person name="Tritt A."/>
            <person name="Riley R."/>
            <person name="Hundley H."/>
            <person name="Johnson J."/>
            <person name="Lipzen A."/>
            <person name="Barry K."/>
            <person name="Lang B.F."/>
            <person name="Cuomo C.A."/>
            <person name="Buchler N.E."/>
            <person name="Grigoriev I.V."/>
            <person name="Spatafora J.W."/>
            <person name="Stajich J.E."/>
            <person name="James T.Y."/>
        </authorList>
    </citation>
    <scope>NUCLEOTIDE SEQUENCE</scope>
    <source>
        <strain evidence="3">AG</strain>
    </source>
</reference>
<name>A0AAD5EJA4_UMBRA</name>